<evidence type="ECO:0000256" key="1">
    <source>
        <dbReference type="SAM" id="MobiDB-lite"/>
    </source>
</evidence>
<dbReference type="Proteomes" id="UP001218188">
    <property type="component" value="Unassembled WGS sequence"/>
</dbReference>
<proteinExistence type="predicted"/>
<feature type="region of interest" description="Disordered" evidence="1">
    <location>
        <begin position="37"/>
        <end position="102"/>
    </location>
</feature>
<protein>
    <submittedName>
        <fullName evidence="2">Uncharacterized protein</fullName>
    </submittedName>
</protein>
<dbReference type="AlphaFoldDB" id="A0AAD6SNT1"/>
<evidence type="ECO:0000313" key="2">
    <source>
        <dbReference type="EMBL" id="KAJ7029082.1"/>
    </source>
</evidence>
<reference evidence="2" key="1">
    <citation type="submission" date="2023-03" db="EMBL/GenBank/DDBJ databases">
        <title>Massive genome expansion in bonnet fungi (Mycena s.s.) driven by repeated elements and novel gene families across ecological guilds.</title>
        <authorList>
            <consortium name="Lawrence Berkeley National Laboratory"/>
            <person name="Harder C.B."/>
            <person name="Miyauchi S."/>
            <person name="Viragh M."/>
            <person name="Kuo A."/>
            <person name="Thoen E."/>
            <person name="Andreopoulos B."/>
            <person name="Lu D."/>
            <person name="Skrede I."/>
            <person name="Drula E."/>
            <person name="Henrissat B."/>
            <person name="Morin E."/>
            <person name="Kohler A."/>
            <person name="Barry K."/>
            <person name="LaButti K."/>
            <person name="Morin E."/>
            <person name="Salamov A."/>
            <person name="Lipzen A."/>
            <person name="Mereny Z."/>
            <person name="Hegedus B."/>
            <person name="Baldrian P."/>
            <person name="Stursova M."/>
            <person name="Weitz H."/>
            <person name="Taylor A."/>
            <person name="Grigoriev I.V."/>
            <person name="Nagy L.G."/>
            <person name="Martin F."/>
            <person name="Kauserud H."/>
        </authorList>
    </citation>
    <scope>NUCLEOTIDE SEQUENCE</scope>
    <source>
        <strain evidence="2">CBHHK200</strain>
    </source>
</reference>
<feature type="compositionally biased region" description="Pro residues" evidence="1">
    <location>
        <begin position="65"/>
        <end position="83"/>
    </location>
</feature>
<organism evidence="2 3">
    <name type="scientific">Mycena alexandri</name>
    <dbReference type="NCBI Taxonomy" id="1745969"/>
    <lineage>
        <taxon>Eukaryota</taxon>
        <taxon>Fungi</taxon>
        <taxon>Dikarya</taxon>
        <taxon>Basidiomycota</taxon>
        <taxon>Agaricomycotina</taxon>
        <taxon>Agaricomycetes</taxon>
        <taxon>Agaricomycetidae</taxon>
        <taxon>Agaricales</taxon>
        <taxon>Marasmiineae</taxon>
        <taxon>Mycenaceae</taxon>
        <taxon>Mycena</taxon>
    </lineage>
</organism>
<accession>A0AAD6SNT1</accession>
<name>A0AAD6SNT1_9AGAR</name>
<feature type="compositionally biased region" description="Acidic residues" evidence="1">
    <location>
        <begin position="45"/>
        <end position="61"/>
    </location>
</feature>
<keyword evidence="3" id="KW-1185">Reference proteome</keyword>
<evidence type="ECO:0000313" key="3">
    <source>
        <dbReference type="Proteomes" id="UP001218188"/>
    </source>
</evidence>
<dbReference type="EMBL" id="JARJCM010000105">
    <property type="protein sequence ID" value="KAJ7029082.1"/>
    <property type="molecule type" value="Genomic_DNA"/>
</dbReference>
<gene>
    <name evidence="2" type="ORF">C8F04DRAFT_1188014</name>
</gene>
<comment type="caution">
    <text evidence="2">The sequence shown here is derived from an EMBL/GenBank/DDBJ whole genome shotgun (WGS) entry which is preliminary data.</text>
</comment>
<sequence>MAEWENSGRCKTRSGVEYSPFANAVALHLPGVHLAQLLERRDDGPDSDTDSLDDSEDDLNDLNDPPQPPKPTHSAAPTPPPRPSTFIRVAPPGHPPGTPLPNGLMPGFVIRVARQVLSPKKATTAEVKARRLLKKHAKDRASRALEREVLRAKTGGRLKGVTRLHVRQAAPALQLSLSIHDLAAPVAASGWQGVRQEEPDAAHHSLEEMRRLRPDMRIFDWDGSTSSSTPTPVIDADHNILLVLGGSPPNDSSWGPDVADNATAKMQEAAIDITGGKHTRTYYYVIQSCIRAWVRFREETSS</sequence>